<dbReference type="Gene3D" id="3.40.50.12780">
    <property type="entry name" value="N-terminal domain of ligase-like"/>
    <property type="match status" value="1"/>
</dbReference>
<protein>
    <submittedName>
        <fullName evidence="3">AMP-binding protein</fullName>
    </submittedName>
</protein>
<comment type="caution">
    <text evidence="3">The sequence shown here is derived from an EMBL/GenBank/DDBJ whole genome shotgun (WGS) entry which is preliminary data.</text>
</comment>
<evidence type="ECO:0000313" key="4">
    <source>
        <dbReference type="Proteomes" id="UP001595711"/>
    </source>
</evidence>
<dbReference type="InterPro" id="IPR020845">
    <property type="entry name" value="AMP-binding_CS"/>
</dbReference>
<dbReference type="InterPro" id="IPR050237">
    <property type="entry name" value="ATP-dep_AMP-bd_enzyme"/>
</dbReference>
<feature type="domain" description="AMP-dependent synthetase/ligase" evidence="1">
    <location>
        <begin position="27"/>
        <end position="378"/>
    </location>
</feature>
<accession>A0ABV7VCA4</accession>
<dbReference type="InterPro" id="IPR045851">
    <property type="entry name" value="AMP-bd_C_sf"/>
</dbReference>
<feature type="domain" description="AMP-binding enzyme C-terminal" evidence="2">
    <location>
        <begin position="435"/>
        <end position="509"/>
    </location>
</feature>
<dbReference type="InterPro" id="IPR000873">
    <property type="entry name" value="AMP-dep_synth/lig_dom"/>
</dbReference>
<dbReference type="Pfam" id="PF00501">
    <property type="entry name" value="AMP-binding"/>
    <property type="match status" value="1"/>
</dbReference>
<dbReference type="Pfam" id="PF13193">
    <property type="entry name" value="AMP-binding_C"/>
    <property type="match status" value="1"/>
</dbReference>
<dbReference type="RefSeq" id="WP_379722818.1">
    <property type="nucleotide sequence ID" value="NZ_JBHRYJ010000001.1"/>
</dbReference>
<dbReference type="InterPro" id="IPR042099">
    <property type="entry name" value="ANL_N_sf"/>
</dbReference>
<dbReference type="EMBL" id="JBHRYJ010000001">
    <property type="protein sequence ID" value="MFC3675030.1"/>
    <property type="molecule type" value="Genomic_DNA"/>
</dbReference>
<gene>
    <name evidence="3" type="ORF">ACFOOQ_05725</name>
</gene>
<dbReference type="PANTHER" id="PTHR43767">
    <property type="entry name" value="LONG-CHAIN-FATTY-ACID--COA LIGASE"/>
    <property type="match status" value="1"/>
</dbReference>
<evidence type="ECO:0000259" key="2">
    <source>
        <dbReference type="Pfam" id="PF13193"/>
    </source>
</evidence>
<dbReference type="InterPro" id="IPR025110">
    <property type="entry name" value="AMP-bd_C"/>
</dbReference>
<evidence type="ECO:0000259" key="1">
    <source>
        <dbReference type="Pfam" id="PF00501"/>
    </source>
</evidence>
<keyword evidence="4" id="KW-1185">Reference proteome</keyword>
<dbReference type="SUPFAM" id="SSF56801">
    <property type="entry name" value="Acetyl-CoA synthetase-like"/>
    <property type="match status" value="1"/>
</dbReference>
<dbReference type="Proteomes" id="UP001595711">
    <property type="component" value="Unassembled WGS sequence"/>
</dbReference>
<dbReference type="PANTHER" id="PTHR43767:SF1">
    <property type="entry name" value="NONRIBOSOMAL PEPTIDE SYNTHASE PES1 (EUROFUNG)-RELATED"/>
    <property type="match status" value="1"/>
</dbReference>
<organism evidence="3 4">
    <name type="scientific">Ferrovibrio xuzhouensis</name>
    <dbReference type="NCBI Taxonomy" id="1576914"/>
    <lineage>
        <taxon>Bacteria</taxon>
        <taxon>Pseudomonadati</taxon>
        <taxon>Pseudomonadota</taxon>
        <taxon>Alphaproteobacteria</taxon>
        <taxon>Rhodospirillales</taxon>
        <taxon>Rhodospirillaceae</taxon>
        <taxon>Ferrovibrio</taxon>
    </lineage>
</organism>
<name>A0ABV7VCA4_9PROT</name>
<proteinExistence type="predicted"/>
<evidence type="ECO:0000313" key="3">
    <source>
        <dbReference type="EMBL" id="MFC3675030.1"/>
    </source>
</evidence>
<dbReference type="PROSITE" id="PS00455">
    <property type="entry name" value="AMP_BINDING"/>
    <property type="match status" value="1"/>
</dbReference>
<reference evidence="4" key="1">
    <citation type="journal article" date="2019" name="Int. J. Syst. Evol. Microbiol.">
        <title>The Global Catalogue of Microorganisms (GCM) 10K type strain sequencing project: providing services to taxonomists for standard genome sequencing and annotation.</title>
        <authorList>
            <consortium name="The Broad Institute Genomics Platform"/>
            <consortium name="The Broad Institute Genome Sequencing Center for Infectious Disease"/>
            <person name="Wu L."/>
            <person name="Ma J."/>
        </authorList>
    </citation>
    <scope>NUCLEOTIDE SEQUENCE [LARGE SCALE GENOMIC DNA]</scope>
    <source>
        <strain evidence="4">KCTC 42182</strain>
    </source>
</reference>
<sequence length="528" mass="57143">MTVEATTATVDALLAREDFGTLSEMLAAHAAERPDHPAVIEGSDRLTYAELNTRVDRVAAALQRDGAQDGKKLHSIAVVSYSCVDYVTVFAGALRAGLAVAPLPPSATPEQIAVMAQDSDAGHLFWDAPNAAALADVADRLPARRIRFDTPEFEAWLAPEGARPAPAPVTPEMPFNIIYSSGTTGTPKGIVQPHGMRWLHMQRAVAYGYDRDAVTLLSTPLYSNTTLVSLFPTLAGGGTVVLMAKFDVGTFLELAQKHRVTHTMLVPVQYRRIMAHPDFDTYDLSAFRAKFCTSAPFAAELKADILKRWPGKLLEFYGMTEGGGTCILAAHDHPDKLHTVGQAAPGHDIRLIGEDGKEVAAGEIGEVVGTSGAIMTDYHKQPQKTAEAEWFDESGRRFIRTGDMGRFDADGFLQLMDRRKDMIISGGFNIYPSDLEGVLREHPAVYDVAVVGVPSDDWGETPVAFVVLAPGKAVSATDLLGWANAKLGKMQRLSAVEFREVLPRSAIGKVLKRELRDEYGAMAAKKSA</sequence>
<dbReference type="Gene3D" id="3.30.300.30">
    <property type="match status" value="1"/>
</dbReference>